<protein>
    <recommendedName>
        <fullName evidence="1">non-specific serine/threonine protein kinase</fullName>
        <ecNumber evidence="1">2.7.11.1</ecNumber>
    </recommendedName>
</protein>
<dbReference type="RefSeq" id="WP_068693123.1">
    <property type="nucleotide sequence ID" value="NZ_CP063196.1"/>
</dbReference>
<gene>
    <name evidence="9" type="ORF">NI17_020210</name>
</gene>
<dbReference type="SMART" id="SM00060">
    <property type="entry name" value="FN3"/>
    <property type="match status" value="1"/>
</dbReference>
<sequence length="665" mass="69475">MSGHQHGTDWVAGFHSLEELYRGRTALLYRAVRSSTGAHAVLKVMRADDRTEREIAATRMVAGQPGTVALLDLGRTATGEPFLATAYYPDGSYAAITSRGGPLSVRESAAVGRAVAVGLTAVHTRGMLHNDVTPGNILRAGSGAVLIDFGSVGPVGAPPVPGDLRSETTLHAPPEALRGEPQSVASDVYRLASVLWFLLAGRAPFAVREGAPGPEGYRDRALSMPAHPVPRPDVPERVQEVLLRALAKGPADRYATPAEFAAALEEARVSAPARPAAPPRPPEPLPEQPEPQTTGRVSPRLSGRGLPLNRGEADLASAPDWSAPTPPSVLSAPTGPNAPRRSAPEPPTQPVRPSEAQPEAVQPSTPAAPTGPPAAPVDSAPPRRGGHAGRQSDSAPDAAPVRPEQHAPEPPVPAIAERDREPDRILDGGLHEWAWTRLEGWSGTAETAALPRDGDDDTDDDRHDDSVLSPAGSVESERRPLYVAAVVLSIVFFSGTSGMLSLLSPGPWWSGDLVPTAAAEPSPSAQPSPSPPPSPSPSEPPLVPVEPTGIWMYDNGSSVQLFWVDNTEGDVPHHVFGGPEGLARASVLEAEPGAETAIVSGLDPALEYCFTVAAVAGESEEQIVHSGVICTTRAEDLLEQQEEAEESAAEESPEAEGSPSSDAAE</sequence>
<evidence type="ECO:0000313" key="9">
    <source>
        <dbReference type="EMBL" id="UOE19056.1"/>
    </source>
</evidence>
<name>A0AA97LW91_9ACTN</name>
<dbReference type="GO" id="GO:0005524">
    <property type="term" value="F:ATP binding"/>
    <property type="evidence" value="ECO:0007669"/>
    <property type="project" value="UniProtKB-KW"/>
</dbReference>
<organism evidence="9 10">
    <name type="scientific">Thermobifida halotolerans</name>
    <dbReference type="NCBI Taxonomy" id="483545"/>
    <lineage>
        <taxon>Bacteria</taxon>
        <taxon>Bacillati</taxon>
        <taxon>Actinomycetota</taxon>
        <taxon>Actinomycetes</taxon>
        <taxon>Streptosporangiales</taxon>
        <taxon>Nocardiopsidaceae</taxon>
        <taxon>Thermobifida</taxon>
    </lineage>
</organism>
<dbReference type="PANTHER" id="PTHR43289">
    <property type="entry name" value="MITOGEN-ACTIVATED PROTEIN KINASE KINASE KINASE 20-RELATED"/>
    <property type="match status" value="1"/>
</dbReference>
<dbReference type="CDD" id="cd14014">
    <property type="entry name" value="STKc_PknB_like"/>
    <property type="match status" value="1"/>
</dbReference>
<feature type="compositionally biased region" description="Pro residues" evidence="7">
    <location>
        <begin position="524"/>
        <end position="544"/>
    </location>
</feature>
<dbReference type="SMART" id="SM00220">
    <property type="entry name" value="S_TKc"/>
    <property type="match status" value="1"/>
</dbReference>
<dbReference type="Proteomes" id="UP000265719">
    <property type="component" value="Chromosome"/>
</dbReference>
<feature type="compositionally biased region" description="Low complexity" evidence="7">
    <location>
        <begin position="514"/>
        <end position="523"/>
    </location>
</feature>
<dbReference type="KEGG" id="thao:NI17_020210"/>
<keyword evidence="2" id="KW-0723">Serine/threonine-protein kinase</keyword>
<feature type="compositionally biased region" description="Pro residues" evidence="7">
    <location>
        <begin position="275"/>
        <end position="289"/>
    </location>
</feature>
<evidence type="ECO:0000256" key="1">
    <source>
        <dbReference type="ARBA" id="ARBA00012513"/>
    </source>
</evidence>
<evidence type="ECO:0000256" key="4">
    <source>
        <dbReference type="ARBA" id="ARBA00022741"/>
    </source>
</evidence>
<evidence type="ECO:0000256" key="7">
    <source>
        <dbReference type="SAM" id="MobiDB-lite"/>
    </source>
</evidence>
<feature type="region of interest" description="Disordered" evidence="7">
    <location>
        <begin position="267"/>
        <end position="427"/>
    </location>
</feature>
<feature type="compositionally biased region" description="Low complexity" evidence="7">
    <location>
        <begin position="655"/>
        <end position="665"/>
    </location>
</feature>
<dbReference type="AlphaFoldDB" id="A0AA97LW91"/>
<evidence type="ECO:0000313" key="10">
    <source>
        <dbReference type="Proteomes" id="UP000265719"/>
    </source>
</evidence>
<dbReference type="Gene3D" id="1.10.510.10">
    <property type="entry name" value="Transferase(Phosphotransferase) domain 1"/>
    <property type="match status" value="1"/>
</dbReference>
<feature type="domain" description="Protein kinase" evidence="8">
    <location>
        <begin position="14"/>
        <end position="269"/>
    </location>
</feature>
<dbReference type="PROSITE" id="PS50011">
    <property type="entry name" value="PROTEIN_KINASE_DOM"/>
    <property type="match status" value="1"/>
</dbReference>
<dbReference type="GO" id="GO:0004674">
    <property type="term" value="F:protein serine/threonine kinase activity"/>
    <property type="evidence" value="ECO:0007669"/>
    <property type="project" value="UniProtKB-KW"/>
</dbReference>
<keyword evidence="4" id="KW-0547">Nucleotide-binding</keyword>
<evidence type="ECO:0000256" key="3">
    <source>
        <dbReference type="ARBA" id="ARBA00022679"/>
    </source>
</evidence>
<dbReference type="PANTHER" id="PTHR43289:SF6">
    <property type="entry name" value="SERINE_THREONINE-PROTEIN KINASE NEKL-3"/>
    <property type="match status" value="1"/>
</dbReference>
<dbReference type="InterPro" id="IPR011009">
    <property type="entry name" value="Kinase-like_dom_sf"/>
</dbReference>
<evidence type="ECO:0000256" key="5">
    <source>
        <dbReference type="ARBA" id="ARBA00022777"/>
    </source>
</evidence>
<accession>A0AA97LW91</accession>
<feature type="region of interest" description="Disordered" evidence="7">
    <location>
        <begin position="635"/>
        <end position="665"/>
    </location>
</feature>
<dbReference type="EMBL" id="CP063196">
    <property type="protein sequence ID" value="UOE19056.1"/>
    <property type="molecule type" value="Genomic_DNA"/>
</dbReference>
<dbReference type="SUPFAM" id="SSF56112">
    <property type="entry name" value="Protein kinase-like (PK-like)"/>
    <property type="match status" value="1"/>
</dbReference>
<reference evidence="9" key="1">
    <citation type="submission" date="2020-10" db="EMBL/GenBank/DDBJ databases">
        <title>De novo genome project of the cellulose decomposer Thermobifida halotolerans type strain.</title>
        <authorList>
            <person name="Nagy I."/>
            <person name="Horvath B."/>
            <person name="Kukolya J."/>
            <person name="Nagy I."/>
            <person name="Orsini M."/>
        </authorList>
    </citation>
    <scope>NUCLEOTIDE SEQUENCE</scope>
    <source>
        <strain evidence="9">DSM 44931</strain>
    </source>
</reference>
<dbReference type="Pfam" id="PF00069">
    <property type="entry name" value="Pkinase"/>
    <property type="match status" value="1"/>
</dbReference>
<feature type="compositionally biased region" description="Basic and acidic residues" evidence="7">
    <location>
        <begin position="416"/>
        <end position="427"/>
    </location>
</feature>
<dbReference type="EC" id="2.7.11.1" evidence="1"/>
<dbReference type="InterPro" id="IPR000719">
    <property type="entry name" value="Prot_kinase_dom"/>
</dbReference>
<feature type="compositionally biased region" description="Acidic residues" evidence="7">
    <location>
        <begin position="637"/>
        <end position="654"/>
    </location>
</feature>
<feature type="region of interest" description="Disordered" evidence="7">
    <location>
        <begin position="514"/>
        <end position="545"/>
    </location>
</feature>
<keyword evidence="6" id="KW-0067">ATP-binding</keyword>
<keyword evidence="10" id="KW-1185">Reference proteome</keyword>
<feature type="region of interest" description="Disordered" evidence="7">
    <location>
        <begin position="440"/>
        <end position="475"/>
    </location>
</feature>
<evidence type="ECO:0000256" key="6">
    <source>
        <dbReference type="ARBA" id="ARBA00022840"/>
    </source>
</evidence>
<keyword evidence="3" id="KW-0808">Transferase</keyword>
<evidence type="ECO:0000259" key="8">
    <source>
        <dbReference type="PROSITE" id="PS50011"/>
    </source>
</evidence>
<evidence type="ECO:0000256" key="2">
    <source>
        <dbReference type="ARBA" id="ARBA00022527"/>
    </source>
</evidence>
<proteinExistence type="predicted"/>
<keyword evidence="5" id="KW-0418">Kinase</keyword>
<dbReference type="InterPro" id="IPR003961">
    <property type="entry name" value="FN3_dom"/>
</dbReference>